<protein>
    <submittedName>
        <fullName evidence="1">Uncharacterized protein</fullName>
    </submittedName>
</protein>
<reference evidence="2" key="1">
    <citation type="journal article" date="2019" name="Int. J. Syst. Evol. Microbiol.">
        <title>The Global Catalogue of Microorganisms (GCM) 10K type strain sequencing project: providing services to taxonomists for standard genome sequencing and annotation.</title>
        <authorList>
            <consortium name="The Broad Institute Genomics Platform"/>
            <consortium name="The Broad Institute Genome Sequencing Center for Infectious Disease"/>
            <person name="Wu L."/>
            <person name="Ma J."/>
        </authorList>
    </citation>
    <scope>NUCLEOTIDE SEQUENCE [LARGE SCALE GENOMIC DNA]</scope>
    <source>
        <strain evidence="2">CECT 7184</strain>
    </source>
</reference>
<comment type="caution">
    <text evidence="1">The sequence shown here is derived from an EMBL/GenBank/DDBJ whole genome shotgun (WGS) entry which is preliminary data.</text>
</comment>
<name>A0ABT8CRK1_9FLAO</name>
<keyword evidence="2" id="KW-1185">Reference proteome</keyword>
<dbReference type="RefSeq" id="WP_290363169.1">
    <property type="nucleotide sequence ID" value="NZ_JAUFQU010000001.1"/>
</dbReference>
<evidence type="ECO:0000313" key="2">
    <source>
        <dbReference type="Proteomes" id="UP001242368"/>
    </source>
</evidence>
<sequence>MPPSAFYTLAQANEKMQTGRAIRSIFCGSARIAKGCRFYPSRCMPSKNIDFYFLFGFLFSNSKEVSALSFMTM</sequence>
<gene>
    <name evidence="1" type="ORF">QW060_08290</name>
</gene>
<dbReference type="EMBL" id="JAUFQU010000001">
    <property type="protein sequence ID" value="MDN3707133.1"/>
    <property type="molecule type" value="Genomic_DNA"/>
</dbReference>
<accession>A0ABT8CRK1</accession>
<evidence type="ECO:0000313" key="1">
    <source>
        <dbReference type="EMBL" id="MDN3707133.1"/>
    </source>
</evidence>
<dbReference type="Proteomes" id="UP001242368">
    <property type="component" value="Unassembled WGS sequence"/>
</dbReference>
<proteinExistence type="predicted"/>
<organism evidence="1 2">
    <name type="scientific">Paenimyroides ceti</name>
    <dbReference type="NCBI Taxonomy" id="395087"/>
    <lineage>
        <taxon>Bacteria</taxon>
        <taxon>Pseudomonadati</taxon>
        <taxon>Bacteroidota</taxon>
        <taxon>Flavobacteriia</taxon>
        <taxon>Flavobacteriales</taxon>
        <taxon>Flavobacteriaceae</taxon>
        <taxon>Paenimyroides</taxon>
    </lineage>
</organism>